<reference evidence="3 4" key="1">
    <citation type="submission" date="2018-06" db="EMBL/GenBank/DDBJ databases">
        <title>The Genome of Cuscuta australis (Dodder) Provides Insight into the Evolution of Plant Parasitism.</title>
        <authorList>
            <person name="Liu H."/>
        </authorList>
    </citation>
    <scope>NUCLEOTIDE SEQUENCE [LARGE SCALE GENOMIC DNA]</scope>
    <source>
        <strain evidence="4">cv. Yunnan</strain>
        <tissue evidence="3">Vines</tissue>
    </source>
</reference>
<evidence type="ECO:0000313" key="3">
    <source>
        <dbReference type="EMBL" id="RAL44018.1"/>
    </source>
</evidence>
<name>A0A328DHD3_9ASTE</name>
<protein>
    <recommendedName>
        <fullName evidence="2">Programmed cell death protein 2 C-terminal domain-containing protein</fullName>
    </recommendedName>
</protein>
<evidence type="ECO:0000259" key="2">
    <source>
        <dbReference type="Pfam" id="PF04194"/>
    </source>
</evidence>
<feature type="region of interest" description="Disordered" evidence="1">
    <location>
        <begin position="61"/>
        <end position="87"/>
    </location>
</feature>
<keyword evidence="4" id="KW-1185">Reference proteome</keyword>
<dbReference type="PANTHER" id="PTHR47762:SF2">
    <property type="entry name" value="OS04G0640800 PROTEIN"/>
    <property type="match status" value="1"/>
</dbReference>
<feature type="domain" description="Programmed cell death protein 2 C-terminal" evidence="2">
    <location>
        <begin position="341"/>
        <end position="455"/>
    </location>
</feature>
<organism evidence="3 4">
    <name type="scientific">Cuscuta australis</name>
    <dbReference type="NCBI Taxonomy" id="267555"/>
    <lineage>
        <taxon>Eukaryota</taxon>
        <taxon>Viridiplantae</taxon>
        <taxon>Streptophyta</taxon>
        <taxon>Embryophyta</taxon>
        <taxon>Tracheophyta</taxon>
        <taxon>Spermatophyta</taxon>
        <taxon>Magnoliopsida</taxon>
        <taxon>eudicotyledons</taxon>
        <taxon>Gunneridae</taxon>
        <taxon>Pentapetalae</taxon>
        <taxon>asterids</taxon>
        <taxon>lamiids</taxon>
        <taxon>Solanales</taxon>
        <taxon>Convolvulaceae</taxon>
        <taxon>Cuscuteae</taxon>
        <taxon>Cuscuta</taxon>
        <taxon>Cuscuta subgen. Grammica</taxon>
        <taxon>Cuscuta sect. Cleistogrammica</taxon>
    </lineage>
</organism>
<dbReference type="Pfam" id="PF04194">
    <property type="entry name" value="PDCD2_C"/>
    <property type="match status" value="1"/>
</dbReference>
<dbReference type="PANTHER" id="PTHR47762">
    <property type="entry name" value="OSJNBB0079B02.4 PROTEIN"/>
    <property type="match status" value="1"/>
</dbReference>
<dbReference type="EMBL" id="NQVE01000150">
    <property type="protein sequence ID" value="RAL44018.1"/>
    <property type="molecule type" value="Genomic_DNA"/>
</dbReference>
<proteinExistence type="predicted"/>
<dbReference type="AlphaFoldDB" id="A0A328DHD3"/>
<gene>
    <name evidence="3" type="ORF">DM860_014155</name>
</gene>
<comment type="caution">
    <text evidence="3">The sequence shown here is derived from an EMBL/GenBank/DDBJ whole genome shotgun (WGS) entry which is preliminary data.</text>
</comment>
<dbReference type="GO" id="GO:0005737">
    <property type="term" value="C:cytoplasm"/>
    <property type="evidence" value="ECO:0007669"/>
    <property type="project" value="InterPro"/>
</dbReference>
<accession>A0A328DHD3</accession>
<sequence length="457" mass="52059">MRVTETYISHLHIVMMIDDDGVTMMVTETGDDDAPQSRTSYAVYFFCQPLYGKCSNPRLESHLSSKGRQPRFRRPPAPSLWPIPPARHDSDRNLQFSTLPGMPGPWADDIYEVADHYTNKIGGLPDWPFSVSMIRSHLLECSACKNSLCLLAQVYAPISKNHISIEERVIYIFGCAASKCGSTPASWRALRVQKSVSGEGSKFPSDDDTAPLPEFSVSTTNNDWKKDLWSFDSAEEEDAENDIDLEELSRAFSEAASLASHSKKKIRDHERNAKPLLLGHTSRVVDGKKPVMPCFYIHAEEEKFSKKSLPFIIERNVEFDNSNDEVWEEEKYEYDSALNVDRTFFKFKKRIDAYPQQCFRYSYGGKPLLASAEQCDPEKCRMCGGSRHYEMQLMPPLLYFLHEACSDKLKQSVDKWNWVTLIVYTCSKSCWDISSEGNCGKDDGWTVAEEAIVVQYE</sequence>
<feature type="compositionally biased region" description="Pro residues" evidence="1">
    <location>
        <begin position="75"/>
        <end position="85"/>
    </location>
</feature>
<evidence type="ECO:0000313" key="4">
    <source>
        <dbReference type="Proteomes" id="UP000249390"/>
    </source>
</evidence>
<dbReference type="Proteomes" id="UP000249390">
    <property type="component" value="Unassembled WGS sequence"/>
</dbReference>
<dbReference type="InterPro" id="IPR007320">
    <property type="entry name" value="PDCD2_C"/>
</dbReference>
<evidence type="ECO:0000256" key="1">
    <source>
        <dbReference type="SAM" id="MobiDB-lite"/>
    </source>
</evidence>